<evidence type="ECO:0000313" key="4">
    <source>
        <dbReference type="Proteomes" id="UP000281915"/>
    </source>
</evidence>
<dbReference type="RefSeq" id="WP_122912757.1">
    <property type="nucleotide sequence ID" value="NZ_RHHT01000011.1"/>
</dbReference>
<reference evidence="3 4" key="1">
    <citation type="submission" date="2018-10" db="EMBL/GenBank/DDBJ databases">
        <title>Phylogenomics of Brevibacillus.</title>
        <authorList>
            <person name="Dunlap C."/>
        </authorList>
    </citation>
    <scope>NUCLEOTIDE SEQUENCE [LARGE SCALE GENOMIC DNA]</scope>
    <source>
        <strain evidence="3 4">JCM 15085</strain>
    </source>
</reference>
<dbReference type="EMBL" id="RHHT01000011">
    <property type="protein sequence ID" value="RNB81932.1"/>
    <property type="molecule type" value="Genomic_DNA"/>
</dbReference>
<evidence type="ECO:0000313" key="3">
    <source>
        <dbReference type="EMBL" id="RNB81932.1"/>
    </source>
</evidence>
<dbReference type="AlphaFoldDB" id="A0A3M8D1M4"/>
<evidence type="ECO:0000256" key="1">
    <source>
        <dbReference type="SAM" id="SignalP"/>
    </source>
</evidence>
<proteinExistence type="predicted"/>
<dbReference type="Proteomes" id="UP000281915">
    <property type="component" value="Unassembled WGS sequence"/>
</dbReference>
<keyword evidence="1" id="KW-0732">Signal</keyword>
<evidence type="ECO:0000259" key="2">
    <source>
        <dbReference type="Pfam" id="PF16244"/>
    </source>
</evidence>
<accession>A0A3M8D1M4</accession>
<dbReference type="InterPro" id="IPR032599">
    <property type="entry name" value="YcdB/YcdC_rep_domain"/>
</dbReference>
<dbReference type="Pfam" id="PF16244">
    <property type="entry name" value="DUF4901"/>
    <property type="match status" value="2"/>
</dbReference>
<organism evidence="3 4">
    <name type="scientific">Brevibacillus panacihumi</name>
    <dbReference type="NCBI Taxonomy" id="497735"/>
    <lineage>
        <taxon>Bacteria</taxon>
        <taxon>Bacillati</taxon>
        <taxon>Bacillota</taxon>
        <taxon>Bacilli</taxon>
        <taxon>Bacillales</taxon>
        <taxon>Paenibacillaceae</taxon>
        <taxon>Brevibacillus</taxon>
    </lineage>
</organism>
<feature type="domain" description="YcdB/YcdC repeated" evidence="2">
    <location>
        <begin position="85"/>
        <end position="187"/>
    </location>
</feature>
<feature type="chain" id="PRO_5017928694" description="YcdB/YcdC repeated domain-containing protein" evidence="1">
    <location>
        <begin position="27"/>
        <end position="504"/>
    </location>
</feature>
<sequence>MKKIPKSMIVLLAASLAVTAPFSASAASVLAAASQEGSLAKADTKVMDKIKKGLEKANRLLPYLKDYPIMEVEISEKSQLIIVNKYQSEENNIPKVTLSFDQESGELLGFLQVKGTKGFESTYPPDKVKEVAISFMKEWYGEDLGRYQVSEIANEGKASVTFHKMVNGVPFRNDAVILRVNSEGHVDAKATDGNRKSVILSKQPNIEFGDPKEALPKEQVEKMLASYMNPVYARDVNGQVKLLYRPKLGEMDARTGAFRDSDASQSQVIKFQSKGQQPTAKTKEEAAAFLAAKTGYDMTKERAAFQEISEEKEINYLWQTDSGIIGSLYVDKQTKKITRYQVLDSKQKSESEKKLNPEQALQVAVKELSEYLPANITEMMRLGAEHYAQYDHDRQQYHFQFSLIHGGIPVEDSMVIADVDAVTGKAVLLDWRLPDLGTLNTSLPDPKKAISQEEAAKIYLQKHPLKLYYSMDGDSEKTASLVYVTTGEDEVDALTGELYRYGQE</sequence>
<feature type="domain" description="YcdB/YcdC repeated" evidence="2">
    <location>
        <begin position="297"/>
        <end position="425"/>
    </location>
</feature>
<gene>
    <name evidence="3" type="ORF">EDM58_07355</name>
</gene>
<feature type="signal peptide" evidence="1">
    <location>
        <begin position="1"/>
        <end position="26"/>
    </location>
</feature>
<comment type="caution">
    <text evidence="3">The sequence shown here is derived from an EMBL/GenBank/DDBJ whole genome shotgun (WGS) entry which is preliminary data.</text>
</comment>
<protein>
    <recommendedName>
        <fullName evidence="2">YcdB/YcdC repeated domain-containing protein</fullName>
    </recommendedName>
</protein>
<name>A0A3M8D1M4_9BACL</name>